<evidence type="ECO:0000256" key="1">
    <source>
        <dbReference type="ARBA" id="ARBA00004141"/>
    </source>
</evidence>
<dbReference type="STRING" id="45235.A0A2K3QPQ7"/>
<organism evidence="7 8">
    <name type="scientific">Tolypocladium capitatum</name>
    <dbReference type="NCBI Taxonomy" id="45235"/>
    <lineage>
        <taxon>Eukaryota</taxon>
        <taxon>Fungi</taxon>
        <taxon>Dikarya</taxon>
        <taxon>Ascomycota</taxon>
        <taxon>Pezizomycotina</taxon>
        <taxon>Sordariomycetes</taxon>
        <taxon>Hypocreomycetidae</taxon>
        <taxon>Hypocreales</taxon>
        <taxon>Ophiocordycipitaceae</taxon>
        <taxon>Tolypocladium</taxon>
    </lineage>
</organism>
<feature type="transmembrane region" description="Helical" evidence="6">
    <location>
        <begin position="306"/>
        <end position="329"/>
    </location>
</feature>
<dbReference type="Proteomes" id="UP000236621">
    <property type="component" value="Unassembled WGS sequence"/>
</dbReference>
<dbReference type="PANTHER" id="PTHR23112:SF37">
    <property type="entry name" value="G PROTEIN-COUPLED RECEPTOR GPR1"/>
    <property type="match status" value="1"/>
</dbReference>
<protein>
    <submittedName>
        <fullName evidence="7">Uncharacterized protein</fullName>
    </submittedName>
</protein>
<feature type="region of interest" description="Disordered" evidence="5">
    <location>
        <begin position="102"/>
        <end position="123"/>
    </location>
</feature>
<feature type="transmembrane region" description="Helical" evidence="6">
    <location>
        <begin position="335"/>
        <end position="357"/>
    </location>
</feature>
<keyword evidence="4 6" id="KW-0472">Membrane</keyword>
<accession>A0A2K3QPQ7</accession>
<reference evidence="7 8" key="1">
    <citation type="submission" date="2017-08" db="EMBL/GenBank/DDBJ databases">
        <title>Harnessing the power of phylogenomics to disentangle the directionality and signatures of interkingdom host jumping in the parasitic fungal genus Tolypocladium.</title>
        <authorList>
            <person name="Quandt C.A."/>
            <person name="Patterson W."/>
            <person name="Spatafora J.W."/>
        </authorList>
    </citation>
    <scope>NUCLEOTIDE SEQUENCE [LARGE SCALE GENOMIC DNA]</scope>
    <source>
        <strain evidence="7 8">CBS 113982</strain>
    </source>
</reference>
<dbReference type="AlphaFoldDB" id="A0A2K3QPQ7"/>
<name>A0A2K3QPQ7_9HYPO</name>
<feature type="transmembrane region" description="Helical" evidence="6">
    <location>
        <begin position="261"/>
        <end position="281"/>
    </location>
</feature>
<evidence type="ECO:0000313" key="7">
    <source>
        <dbReference type="EMBL" id="PNY29520.1"/>
    </source>
</evidence>
<keyword evidence="2 6" id="KW-0812">Transmembrane</keyword>
<dbReference type="SUPFAM" id="SSF81321">
    <property type="entry name" value="Family A G protein-coupled receptor-like"/>
    <property type="match status" value="1"/>
</dbReference>
<sequence>MASADGPLSGHSISPLTPTLRHGLLAITVLAFVSFVCSTTLFLYLTYKLLVWHFAIRRRNARRRSSSEQSQRPPTAAQQTSDFTLGIDGIFTGRSLARAASATSENDHDQHKPDVVPPPRDEPPRPNQFLVLIYNLLLADMHQGLAFLLNSTWLRLDGIFARTPTCFAQGFFMSTGDLSSSIFITTIAVHTFLSIVQRRRPPQRLLYLIVVANWIFVYLLVALPIAATHNGANVGGFYVRAGVWCWMNRRYEHLRLATHYLFIYIALGTTSALYVSIFIWLRRQQSRTRKAAGAEPPGLHSRNVAFLIYPIIYVACTLPLALCRVAIMGGRDVRGTYFLFAGAMVSLNGAFDCLLFGTTRNVIIFGSTSNLGDDDTGIDTFTFLQTPSTRQFGNMVWIQGGDKRTHKRRDETAGGWWSWKRLRGPRDKWPGEARPRNASQESLRSRAIQMDLVTSVVVEVDDNHHLRYPSLAGSAAASMKSVRIANRDLPGG</sequence>
<dbReference type="GO" id="GO:0007189">
    <property type="term" value="P:adenylate cyclase-activating G protein-coupled receptor signaling pathway"/>
    <property type="evidence" value="ECO:0007669"/>
    <property type="project" value="TreeGrafter"/>
</dbReference>
<evidence type="ECO:0000256" key="5">
    <source>
        <dbReference type="SAM" id="MobiDB-lite"/>
    </source>
</evidence>
<feature type="transmembrane region" description="Helical" evidence="6">
    <location>
        <begin position="24"/>
        <end position="55"/>
    </location>
</feature>
<dbReference type="Pfam" id="PF00001">
    <property type="entry name" value="7tm_1"/>
    <property type="match status" value="1"/>
</dbReference>
<feature type="transmembrane region" description="Helical" evidence="6">
    <location>
        <begin position="170"/>
        <end position="193"/>
    </location>
</feature>
<evidence type="ECO:0000256" key="2">
    <source>
        <dbReference type="ARBA" id="ARBA00022692"/>
    </source>
</evidence>
<comment type="subcellular location">
    <subcellularLocation>
        <location evidence="1">Membrane</location>
        <topology evidence="1">Multi-pass membrane protein</topology>
    </subcellularLocation>
</comment>
<dbReference type="OrthoDB" id="100006at2759"/>
<dbReference type="GO" id="GO:0005886">
    <property type="term" value="C:plasma membrane"/>
    <property type="evidence" value="ECO:0007669"/>
    <property type="project" value="TreeGrafter"/>
</dbReference>
<proteinExistence type="predicted"/>
<dbReference type="GO" id="GO:0004930">
    <property type="term" value="F:G protein-coupled receptor activity"/>
    <property type="evidence" value="ECO:0007669"/>
    <property type="project" value="InterPro"/>
</dbReference>
<dbReference type="InterPro" id="IPR000276">
    <property type="entry name" value="GPCR_Rhodpsn"/>
</dbReference>
<dbReference type="PANTHER" id="PTHR23112">
    <property type="entry name" value="G PROTEIN-COUPLED RECEPTOR 157-RELATED"/>
    <property type="match status" value="1"/>
</dbReference>
<evidence type="ECO:0000256" key="3">
    <source>
        <dbReference type="ARBA" id="ARBA00022989"/>
    </source>
</evidence>
<comment type="caution">
    <text evidence="7">The sequence shown here is derived from an EMBL/GenBank/DDBJ whole genome shotgun (WGS) entry which is preliminary data.</text>
</comment>
<evidence type="ECO:0000313" key="8">
    <source>
        <dbReference type="Proteomes" id="UP000236621"/>
    </source>
</evidence>
<feature type="transmembrane region" description="Helical" evidence="6">
    <location>
        <begin position="205"/>
        <end position="227"/>
    </location>
</feature>
<dbReference type="EMBL" id="NRSZ01000100">
    <property type="protein sequence ID" value="PNY29520.1"/>
    <property type="molecule type" value="Genomic_DNA"/>
</dbReference>
<feature type="transmembrane region" description="Helical" evidence="6">
    <location>
        <begin position="129"/>
        <end position="150"/>
    </location>
</feature>
<keyword evidence="3 6" id="KW-1133">Transmembrane helix</keyword>
<keyword evidence="8" id="KW-1185">Reference proteome</keyword>
<gene>
    <name evidence="7" type="ORF">TCAP_00557</name>
</gene>
<feature type="compositionally biased region" description="Basic and acidic residues" evidence="5">
    <location>
        <begin position="105"/>
        <end position="123"/>
    </location>
</feature>
<evidence type="ECO:0000256" key="4">
    <source>
        <dbReference type="ARBA" id="ARBA00023136"/>
    </source>
</evidence>
<dbReference type="Gene3D" id="1.20.1070.10">
    <property type="entry name" value="Rhodopsin 7-helix transmembrane proteins"/>
    <property type="match status" value="1"/>
</dbReference>
<evidence type="ECO:0000256" key="6">
    <source>
        <dbReference type="SAM" id="Phobius"/>
    </source>
</evidence>
<dbReference type="CDD" id="cd00637">
    <property type="entry name" value="7tm_classA_rhodopsin-like"/>
    <property type="match status" value="1"/>
</dbReference>